<dbReference type="EMBL" id="CASHTH010002637">
    <property type="protein sequence ID" value="CAI8032986.1"/>
    <property type="molecule type" value="Genomic_DNA"/>
</dbReference>
<feature type="compositionally biased region" description="Low complexity" evidence="1">
    <location>
        <begin position="39"/>
        <end position="54"/>
    </location>
</feature>
<dbReference type="GO" id="GO:0005829">
    <property type="term" value="C:cytosol"/>
    <property type="evidence" value="ECO:0007669"/>
    <property type="project" value="TreeGrafter"/>
</dbReference>
<feature type="compositionally biased region" description="Low complexity" evidence="1">
    <location>
        <begin position="95"/>
        <end position="106"/>
    </location>
</feature>
<dbReference type="Proteomes" id="UP001174909">
    <property type="component" value="Unassembled WGS sequence"/>
</dbReference>
<evidence type="ECO:0000259" key="2">
    <source>
        <dbReference type="Pfam" id="PF10469"/>
    </source>
</evidence>
<dbReference type="PANTHER" id="PTHR15934">
    <property type="entry name" value="RNA 2',3'-CYCLIC PHOSPHODIESTERASE"/>
    <property type="match status" value="1"/>
</dbReference>
<dbReference type="PANTHER" id="PTHR15934:SF2">
    <property type="entry name" value="A-KINASE ANCHOR PROTEIN 7-LIKE PHOSPHOESTERASE DOMAIN-CONTAINING PROTEIN"/>
    <property type="match status" value="1"/>
</dbReference>
<organism evidence="3 4">
    <name type="scientific">Geodia barretti</name>
    <name type="common">Barrett's horny sponge</name>
    <dbReference type="NCBI Taxonomy" id="519541"/>
    <lineage>
        <taxon>Eukaryota</taxon>
        <taxon>Metazoa</taxon>
        <taxon>Porifera</taxon>
        <taxon>Demospongiae</taxon>
        <taxon>Heteroscleromorpha</taxon>
        <taxon>Tetractinellida</taxon>
        <taxon>Astrophorina</taxon>
        <taxon>Geodiidae</taxon>
        <taxon>Geodia</taxon>
    </lineage>
</organism>
<dbReference type="Pfam" id="PF10469">
    <property type="entry name" value="AKAP7_NLS"/>
    <property type="match status" value="1"/>
</dbReference>
<accession>A0AA35SQB6</accession>
<keyword evidence="4" id="KW-1185">Reference proteome</keyword>
<comment type="caution">
    <text evidence="3">The sequence shown here is derived from an EMBL/GenBank/DDBJ whole genome shotgun (WGS) entry which is preliminary data.</text>
</comment>
<name>A0AA35SQB6_GEOBA</name>
<dbReference type="SUPFAM" id="SSF55144">
    <property type="entry name" value="LigT-like"/>
    <property type="match status" value="1"/>
</dbReference>
<evidence type="ECO:0000313" key="4">
    <source>
        <dbReference type="Proteomes" id="UP001174909"/>
    </source>
</evidence>
<dbReference type="InterPro" id="IPR009097">
    <property type="entry name" value="Cyclic_Pdiesterase"/>
</dbReference>
<dbReference type="GO" id="GO:0034237">
    <property type="term" value="F:protein kinase A regulatory subunit binding"/>
    <property type="evidence" value="ECO:0007669"/>
    <property type="project" value="TreeGrafter"/>
</dbReference>
<proteinExistence type="predicted"/>
<feature type="domain" description="A-kinase anchor protein 7-like phosphoesterase" evidence="2">
    <location>
        <begin position="324"/>
        <end position="450"/>
    </location>
</feature>
<dbReference type="InterPro" id="IPR052641">
    <property type="entry name" value="AKAP7_isoform_gamma"/>
</dbReference>
<dbReference type="GO" id="GO:0010738">
    <property type="term" value="P:regulation of protein kinase A signaling"/>
    <property type="evidence" value="ECO:0007669"/>
    <property type="project" value="TreeGrafter"/>
</dbReference>
<reference evidence="3" key="1">
    <citation type="submission" date="2023-03" db="EMBL/GenBank/DDBJ databases">
        <authorList>
            <person name="Steffen K."/>
            <person name="Cardenas P."/>
        </authorList>
    </citation>
    <scope>NUCLEOTIDE SEQUENCE</scope>
</reference>
<dbReference type="InterPro" id="IPR019510">
    <property type="entry name" value="AKAP7-like_phosphoesterase"/>
</dbReference>
<dbReference type="AlphaFoldDB" id="A0AA35SQB6"/>
<protein>
    <submittedName>
        <fullName evidence="3">A-kinase anchor protein 7 isoform gamma</fullName>
    </submittedName>
</protein>
<feature type="region of interest" description="Disordered" evidence="1">
    <location>
        <begin position="1"/>
        <end position="115"/>
    </location>
</feature>
<feature type="compositionally biased region" description="Polar residues" evidence="1">
    <location>
        <begin position="1"/>
        <end position="12"/>
    </location>
</feature>
<evidence type="ECO:0000313" key="3">
    <source>
        <dbReference type="EMBL" id="CAI8032986.1"/>
    </source>
</evidence>
<sequence length="457" mass="49401">MARSSVPASSFRVSRPGRKRPTIAACFPAQRLSSDVEESTSFATSSSAPSSAPFPSLPRSVTSHHREVDTAAHNKISSPADGGSVEPSQEDESSLLESSCVSSVPEDSTADTSLGLMNETSSEIKSHRFETSCETETTNKLGHSLLESHEAATTHDSSASPTVPAANSFPLSAFRSPVFFPILRRYLPLTVSRLRRCDDESVAEVSRKTPRDWLDEPDDVTNLSLPLETDGSCGFSKTEPHTPLKICSRDCSSSEAMDVEAVLLAERSLSTHSPPPATSLATNHLPEEQSPGTPPKKHKKAARSAFESTAESVDKAEATKRPSPNAFVSLRVSSPSIRCGLEEVQTAMVEKDKAVKSVLTSLDKLHVTLSVIRLENKEEEGRAGLALLEATREINLKLCLHKQPLLLTTSGLGSFGEMVVFAEIVEKEELQKIADIVRAVFETHGFQDTVEKISVHT</sequence>
<gene>
    <name evidence="3" type="ORF">GBAR_LOCUS18614</name>
</gene>
<dbReference type="Gene3D" id="3.90.1140.10">
    <property type="entry name" value="Cyclic phosphodiesterase"/>
    <property type="match status" value="1"/>
</dbReference>
<feature type="region of interest" description="Disordered" evidence="1">
    <location>
        <begin position="270"/>
        <end position="322"/>
    </location>
</feature>
<evidence type="ECO:0000256" key="1">
    <source>
        <dbReference type="SAM" id="MobiDB-lite"/>
    </source>
</evidence>